<organism evidence="2 3">
    <name type="scientific">Mariniphaga sediminis</name>
    <dbReference type="NCBI Taxonomy" id="1628158"/>
    <lineage>
        <taxon>Bacteria</taxon>
        <taxon>Pseudomonadati</taxon>
        <taxon>Bacteroidota</taxon>
        <taxon>Bacteroidia</taxon>
        <taxon>Marinilabiliales</taxon>
        <taxon>Prolixibacteraceae</taxon>
        <taxon>Mariniphaga</taxon>
    </lineage>
</organism>
<evidence type="ECO:0000259" key="1">
    <source>
        <dbReference type="Pfam" id="PF13088"/>
    </source>
</evidence>
<dbReference type="PANTHER" id="PTHR43752:SF2">
    <property type="entry name" value="BNR_ASP-BOX REPEAT FAMILY PROTEIN"/>
    <property type="match status" value="1"/>
</dbReference>
<dbReference type="Proteomes" id="UP000266441">
    <property type="component" value="Unassembled WGS sequence"/>
</dbReference>
<proteinExistence type="predicted"/>
<feature type="domain" description="Sialidase" evidence="1">
    <location>
        <begin position="102"/>
        <end position="364"/>
    </location>
</feature>
<dbReference type="SUPFAM" id="SSF50939">
    <property type="entry name" value="Sialidases"/>
    <property type="match status" value="1"/>
</dbReference>
<dbReference type="EMBL" id="QWET01000006">
    <property type="protein sequence ID" value="RIH65516.1"/>
    <property type="molecule type" value="Genomic_DNA"/>
</dbReference>
<accession>A0A399D223</accession>
<comment type="caution">
    <text evidence="2">The sequence shown here is derived from an EMBL/GenBank/DDBJ whole genome shotgun (WGS) entry which is preliminary data.</text>
</comment>
<dbReference type="Pfam" id="PF13088">
    <property type="entry name" value="BNR_2"/>
    <property type="match status" value="1"/>
</dbReference>
<dbReference type="Gene3D" id="2.120.10.10">
    <property type="match status" value="1"/>
</dbReference>
<name>A0A399D223_9BACT</name>
<protein>
    <submittedName>
        <fullName evidence="2">Exo-alpha-sialidase</fullName>
    </submittedName>
</protein>
<dbReference type="InterPro" id="IPR036278">
    <property type="entry name" value="Sialidase_sf"/>
</dbReference>
<evidence type="ECO:0000313" key="2">
    <source>
        <dbReference type="EMBL" id="RIH65516.1"/>
    </source>
</evidence>
<sequence>MKRKQQILAISILLTGFIFFGNDNVKSQNSTEQKGKITTTGYWIHDKAEELPGLKTGPFVRLDDKSILTIEKNMSCISKDEGKTWTKYSIFPDSSRFEIRIERVLFRTSNGTIILAFANDKERANWSWNSELADSPGATIPTYAIRSLDGGKTWQDLQKLHDEWTGANRDIIETKDGNIIFTSMMMRHNPGHHTVVTYTSKTNGLNWIRSNVIDLGGVGHHSGVTEATIEQLNDGRVWMLMRTNWGVFWEAYSEDEGLTWGKFKPTKIDASSAPGLLQRLQSGRLFLIWNRVYPEGKDSYPLSGGDGVSSEVAHSNNREELSIMFSDDDGETWSEPVVVARITPESKVKRLAYPRVFEARPGEIWITTTYSGFGGYLSFKLYEKDFI</sequence>
<keyword evidence="3" id="KW-1185">Reference proteome</keyword>
<gene>
    <name evidence="2" type="ORF">D1164_09155</name>
</gene>
<dbReference type="CDD" id="cd15482">
    <property type="entry name" value="Sialidase_non-viral"/>
    <property type="match status" value="1"/>
</dbReference>
<dbReference type="InterPro" id="IPR011040">
    <property type="entry name" value="Sialidase"/>
</dbReference>
<dbReference type="AlphaFoldDB" id="A0A399D223"/>
<evidence type="ECO:0000313" key="3">
    <source>
        <dbReference type="Proteomes" id="UP000266441"/>
    </source>
</evidence>
<reference evidence="2 3" key="1">
    <citation type="journal article" date="2015" name="Int. J. Syst. Evol. Microbiol.">
        <title>Mariniphaga sediminis sp. nov., isolated from coastal sediment.</title>
        <authorList>
            <person name="Wang F.Q."/>
            <person name="Shen Q.Y."/>
            <person name="Chen G.J."/>
            <person name="Du Z.J."/>
        </authorList>
    </citation>
    <scope>NUCLEOTIDE SEQUENCE [LARGE SCALE GENOMIC DNA]</scope>
    <source>
        <strain evidence="2 3">SY21</strain>
    </source>
</reference>
<dbReference type="OrthoDB" id="7294637at2"/>
<dbReference type="PANTHER" id="PTHR43752">
    <property type="entry name" value="BNR/ASP-BOX REPEAT FAMILY PROTEIN"/>
    <property type="match status" value="1"/>
</dbReference>
<dbReference type="RefSeq" id="WP_119349895.1">
    <property type="nucleotide sequence ID" value="NZ_QWET01000006.1"/>
</dbReference>